<dbReference type="Gene3D" id="1.10.287.3510">
    <property type="match status" value="1"/>
</dbReference>
<dbReference type="GO" id="GO:0005886">
    <property type="term" value="C:plasma membrane"/>
    <property type="evidence" value="ECO:0007669"/>
    <property type="project" value="UniProtKB-SubCell"/>
</dbReference>
<comment type="caution">
    <text evidence="9">The sequence shown here is derived from an EMBL/GenBank/DDBJ whole genome shotgun (WGS) entry which is preliminary data.</text>
</comment>
<dbReference type="PANTHER" id="PTHR34583">
    <property type="entry name" value="ANTIPORTER SUBUNIT MNHC2-RELATED"/>
    <property type="match status" value="1"/>
</dbReference>
<evidence type="ECO:0000256" key="2">
    <source>
        <dbReference type="ARBA" id="ARBA00010388"/>
    </source>
</evidence>
<keyword evidence="3" id="KW-1003">Cell membrane</keyword>
<evidence type="ECO:0000256" key="7">
    <source>
        <dbReference type="SAM" id="MobiDB-lite"/>
    </source>
</evidence>
<evidence type="ECO:0000256" key="4">
    <source>
        <dbReference type="ARBA" id="ARBA00022692"/>
    </source>
</evidence>
<name>I4EJ80_9BACT</name>
<protein>
    <submittedName>
        <fullName evidence="9">Na+/H+ antiporter subunit C</fullName>
    </submittedName>
</protein>
<feature type="transmembrane region" description="Helical" evidence="8">
    <location>
        <begin position="28"/>
        <end position="48"/>
    </location>
</feature>
<keyword evidence="5 8" id="KW-1133">Transmembrane helix</keyword>
<dbReference type="RefSeq" id="WP_008479134.1">
    <property type="nucleotide sequence ID" value="NZ_CAGS01000319.1"/>
</dbReference>
<gene>
    <name evidence="9" type="primary">mrpC</name>
    <name evidence="9" type="ORF">NITHO_3860003</name>
</gene>
<dbReference type="PANTHER" id="PTHR34583:SF2">
    <property type="entry name" value="ANTIPORTER SUBUNIT MNHC2-RELATED"/>
    <property type="match status" value="1"/>
</dbReference>
<comment type="subcellular location">
    <subcellularLocation>
        <location evidence="1">Cell membrane</location>
        <topology evidence="1">Multi-pass membrane protein</topology>
    </subcellularLocation>
</comment>
<proteinExistence type="inferred from homology"/>
<feature type="region of interest" description="Disordered" evidence="7">
    <location>
        <begin position="101"/>
        <end position="124"/>
    </location>
</feature>
<evidence type="ECO:0000256" key="6">
    <source>
        <dbReference type="ARBA" id="ARBA00023136"/>
    </source>
</evidence>
<dbReference type="InterPro" id="IPR050601">
    <property type="entry name" value="CPA3_antiporter_subunitC"/>
</dbReference>
<feature type="transmembrane region" description="Helical" evidence="8">
    <location>
        <begin position="68"/>
        <end position="92"/>
    </location>
</feature>
<accession>I4EJ80</accession>
<keyword evidence="10" id="KW-1185">Reference proteome</keyword>
<evidence type="ECO:0000256" key="1">
    <source>
        <dbReference type="ARBA" id="ARBA00004651"/>
    </source>
</evidence>
<feature type="transmembrane region" description="Helical" evidence="8">
    <location>
        <begin position="6"/>
        <end position="21"/>
    </location>
</feature>
<evidence type="ECO:0000256" key="3">
    <source>
        <dbReference type="ARBA" id="ARBA00022475"/>
    </source>
</evidence>
<dbReference type="Proteomes" id="UP000004221">
    <property type="component" value="Unassembled WGS sequence"/>
</dbReference>
<dbReference type="OrthoDB" id="9799219at2"/>
<keyword evidence="6 8" id="KW-0472">Membrane</keyword>
<dbReference type="InterPro" id="IPR039428">
    <property type="entry name" value="NUOK/Mnh_C1-like"/>
</dbReference>
<comment type="similarity">
    <text evidence="2">Belongs to the CPA3 antiporters (TC 2.A.63) subunit C family.</text>
</comment>
<organism evidence="9 10">
    <name type="scientific">Nitrolancea hollandica Lb</name>
    <dbReference type="NCBI Taxonomy" id="1129897"/>
    <lineage>
        <taxon>Bacteria</taxon>
        <taxon>Pseudomonadati</taxon>
        <taxon>Thermomicrobiota</taxon>
        <taxon>Thermomicrobia</taxon>
        <taxon>Sphaerobacterales</taxon>
        <taxon>Sphaerobacterineae</taxon>
        <taxon>Sphaerobacteraceae</taxon>
        <taxon>Nitrolancea</taxon>
    </lineage>
</organism>
<evidence type="ECO:0000256" key="8">
    <source>
        <dbReference type="SAM" id="Phobius"/>
    </source>
</evidence>
<evidence type="ECO:0000313" key="10">
    <source>
        <dbReference type="Proteomes" id="UP000004221"/>
    </source>
</evidence>
<dbReference type="AlphaFoldDB" id="I4EJ80"/>
<reference evidence="9 10" key="1">
    <citation type="journal article" date="2012" name="ISME J.">
        <title>Nitrification expanded: discovery, physiology and genomics of a nitrite-oxidizing bacterium from the phylum Chloroflexi.</title>
        <authorList>
            <person name="Sorokin D.Y."/>
            <person name="Lucker S."/>
            <person name="Vejmelkova D."/>
            <person name="Kostrikina N.A."/>
            <person name="Kleerebezem R."/>
            <person name="Rijpstra W.I."/>
            <person name="Damste J.S."/>
            <person name="Le Paslier D."/>
            <person name="Muyzer G."/>
            <person name="Wagner M."/>
            <person name="van Loosdrecht M.C."/>
            <person name="Daims H."/>
        </authorList>
    </citation>
    <scope>NUCLEOTIDE SEQUENCE [LARGE SCALE GENOMIC DNA]</scope>
    <source>
        <strain evidence="10">none</strain>
    </source>
</reference>
<evidence type="ECO:0000313" key="9">
    <source>
        <dbReference type="EMBL" id="CCF84742.1"/>
    </source>
</evidence>
<dbReference type="Pfam" id="PF00420">
    <property type="entry name" value="Oxidored_q2"/>
    <property type="match status" value="1"/>
</dbReference>
<keyword evidence="4 8" id="KW-0812">Transmembrane</keyword>
<sequence>MILVLALVISVLFGSGAFLLLKRDLIRMVGGVILLSNAANLFIVAAGLSRGREPIYPLPPGQPVSDPLVQALVLTAIVIGFGTVAVLLGLIYRASTARRAASAVPAEPPESIPVTDQPVDRGAG</sequence>
<evidence type="ECO:0000256" key="5">
    <source>
        <dbReference type="ARBA" id="ARBA00022989"/>
    </source>
</evidence>
<dbReference type="EMBL" id="CAGS01000319">
    <property type="protein sequence ID" value="CCF84742.1"/>
    <property type="molecule type" value="Genomic_DNA"/>
</dbReference>